<gene>
    <name evidence="10" type="ORF">FH969_14370</name>
</gene>
<evidence type="ECO:0000313" key="10">
    <source>
        <dbReference type="EMBL" id="TNU72883.1"/>
    </source>
</evidence>
<dbReference type="OrthoDB" id="9801058at2"/>
<dbReference type="InterPro" id="IPR002781">
    <property type="entry name" value="TM_pro_TauE-like"/>
</dbReference>
<reference evidence="10 11" key="1">
    <citation type="submission" date="2019-06" db="EMBL/GenBank/DDBJ databases">
        <title>Draft genome sequence of Miniimonas arenae KCTC 19750T isolated from sea sand.</title>
        <authorList>
            <person name="Park S.-J."/>
        </authorList>
    </citation>
    <scope>NUCLEOTIDE SEQUENCE [LARGE SCALE GENOMIC DNA]</scope>
    <source>
        <strain evidence="10 11">KCTC 19750</strain>
    </source>
</reference>
<feature type="transmembrane region" description="Helical" evidence="8">
    <location>
        <begin position="190"/>
        <end position="212"/>
    </location>
</feature>
<dbReference type="AlphaFoldDB" id="A0A5C5B7D9"/>
<feature type="transmembrane region" description="Helical" evidence="8">
    <location>
        <begin position="161"/>
        <end position="178"/>
    </location>
</feature>
<comment type="subcellular location">
    <subcellularLocation>
        <location evidence="1 8">Cell membrane</location>
        <topology evidence="1 8">Multi-pass membrane protein</topology>
    </subcellularLocation>
</comment>
<dbReference type="EMBL" id="VENP01000089">
    <property type="protein sequence ID" value="TNU72883.1"/>
    <property type="molecule type" value="Genomic_DNA"/>
</dbReference>
<evidence type="ECO:0000256" key="6">
    <source>
        <dbReference type="ARBA" id="ARBA00022989"/>
    </source>
</evidence>
<protein>
    <recommendedName>
        <fullName evidence="8">Probable membrane transporter protein</fullName>
    </recommendedName>
</protein>
<name>A0A5C5B7D9_9MICO</name>
<evidence type="ECO:0000313" key="11">
    <source>
        <dbReference type="Proteomes" id="UP000313849"/>
    </source>
</evidence>
<organism evidence="10 11">
    <name type="scientific">Miniimonas arenae</name>
    <dbReference type="NCBI Taxonomy" id="676201"/>
    <lineage>
        <taxon>Bacteria</taxon>
        <taxon>Bacillati</taxon>
        <taxon>Actinomycetota</taxon>
        <taxon>Actinomycetes</taxon>
        <taxon>Micrococcales</taxon>
        <taxon>Beutenbergiaceae</taxon>
        <taxon>Miniimonas</taxon>
    </lineage>
</organism>
<keyword evidence="4 8" id="KW-1003">Cell membrane</keyword>
<keyword evidence="11" id="KW-1185">Reference proteome</keyword>
<keyword evidence="5 8" id="KW-0812">Transmembrane</keyword>
<feature type="transmembrane region" description="Helical" evidence="8">
    <location>
        <begin position="288"/>
        <end position="309"/>
    </location>
</feature>
<dbReference type="PANTHER" id="PTHR30269">
    <property type="entry name" value="TRANSMEMBRANE PROTEIN YFCA"/>
    <property type="match status" value="1"/>
</dbReference>
<evidence type="ECO:0000256" key="3">
    <source>
        <dbReference type="ARBA" id="ARBA00022448"/>
    </source>
</evidence>
<evidence type="ECO:0000256" key="7">
    <source>
        <dbReference type="ARBA" id="ARBA00023136"/>
    </source>
</evidence>
<evidence type="ECO:0000256" key="5">
    <source>
        <dbReference type="ARBA" id="ARBA00022692"/>
    </source>
</evidence>
<sequence>MPAIRAGHPRDASDLCRFVDLTRHRSLGPPDGPTQIAGPAPRPGPDRWVDGACGRVGAVLGLDFPTIGWIVLALSALVVGIAKTSIGGMGALAVAGFALFIPAKESTAAVLLVLIIGDVVAVSTYRRSADWAMLRRLLPAVLPGIVLGALLMLVVDDTTMTIVIGLSILAALALQLALRHRPAPPPDVEPHLAATVGAGVAAGFTTMVANAADPVMALYLLAARVDKMRFVGTNPWFFLLVNVAKLPFSAGLGLLPASTLVLTAVLAPTVLVGTWLGRRLLRRLSQQMFEGLTLAASLVAAIVLLASALV</sequence>
<feature type="region of interest" description="Disordered" evidence="9">
    <location>
        <begin position="24"/>
        <end position="44"/>
    </location>
</feature>
<dbReference type="GO" id="GO:0005886">
    <property type="term" value="C:plasma membrane"/>
    <property type="evidence" value="ECO:0007669"/>
    <property type="project" value="UniProtKB-SubCell"/>
</dbReference>
<evidence type="ECO:0000256" key="4">
    <source>
        <dbReference type="ARBA" id="ARBA00022475"/>
    </source>
</evidence>
<keyword evidence="7 8" id="KW-0472">Membrane</keyword>
<comment type="caution">
    <text evidence="10">The sequence shown here is derived from an EMBL/GenBank/DDBJ whole genome shotgun (WGS) entry which is preliminary data.</text>
</comment>
<feature type="transmembrane region" description="Helical" evidence="8">
    <location>
        <begin position="254"/>
        <end position="276"/>
    </location>
</feature>
<accession>A0A5C5B7D9</accession>
<evidence type="ECO:0000256" key="2">
    <source>
        <dbReference type="ARBA" id="ARBA00009142"/>
    </source>
</evidence>
<dbReference type="PANTHER" id="PTHR30269:SF23">
    <property type="entry name" value="MEMBRANE TRANSPORTER PROTEIN YDHB-RELATED"/>
    <property type="match status" value="1"/>
</dbReference>
<dbReference type="Pfam" id="PF01925">
    <property type="entry name" value="TauE"/>
    <property type="match status" value="1"/>
</dbReference>
<dbReference type="InterPro" id="IPR052017">
    <property type="entry name" value="TSUP"/>
</dbReference>
<keyword evidence="6 8" id="KW-1133">Transmembrane helix</keyword>
<comment type="similarity">
    <text evidence="2 8">Belongs to the 4-toluene sulfonate uptake permease (TSUP) (TC 2.A.102) family.</text>
</comment>
<proteinExistence type="inferred from homology"/>
<evidence type="ECO:0000256" key="1">
    <source>
        <dbReference type="ARBA" id="ARBA00004651"/>
    </source>
</evidence>
<feature type="transmembrane region" description="Helical" evidence="8">
    <location>
        <begin position="137"/>
        <end position="155"/>
    </location>
</feature>
<dbReference type="Proteomes" id="UP000313849">
    <property type="component" value="Unassembled WGS sequence"/>
</dbReference>
<evidence type="ECO:0000256" key="8">
    <source>
        <dbReference type="RuleBase" id="RU363041"/>
    </source>
</evidence>
<keyword evidence="3" id="KW-0813">Transport</keyword>
<evidence type="ECO:0000256" key="9">
    <source>
        <dbReference type="SAM" id="MobiDB-lite"/>
    </source>
</evidence>